<dbReference type="PROSITE" id="PS50943">
    <property type="entry name" value="HTH_CROC1"/>
    <property type="match status" value="1"/>
</dbReference>
<accession>A0A9D1DWZ6</accession>
<dbReference type="GO" id="GO:0003677">
    <property type="term" value="F:DNA binding"/>
    <property type="evidence" value="ECO:0007669"/>
    <property type="project" value="InterPro"/>
</dbReference>
<gene>
    <name evidence="2" type="ORF">IAB37_03920</name>
</gene>
<reference evidence="2" key="2">
    <citation type="journal article" date="2021" name="PeerJ">
        <title>Extensive microbial diversity within the chicken gut microbiome revealed by metagenomics and culture.</title>
        <authorList>
            <person name="Gilroy R."/>
            <person name="Ravi A."/>
            <person name="Getino M."/>
            <person name="Pursley I."/>
            <person name="Horton D.L."/>
            <person name="Alikhan N.F."/>
            <person name="Baker D."/>
            <person name="Gharbi K."/>
            <person name="Hall N."/>
            <person name="Watson M."/>
            <person name="Adriaenssens E.M."/>
            <person name="Foster-Nyarko E."/>
            <person name="Jarju S."/>
            <person name="Secka A."/>
            <person name="Antonio M."/>
            <person name="Oren A."/>
            <person name="Chaudhuri R.R."/>
            <person name="La Ragione R."/>
            <person name="Hildebrand F."/>
            <person name="Pallen M.J."/>
        </authorList>
    </citation>
    <scope>NUCLEOTIDE SEQUENCE</scope>
    <source>
        <strain evidence="2">CHK189-12415</strain>
    </source>
</reference>
<dbReference type="EMBL" id="DVHA01000127">
    <property type="protein sequence ID" value="HIR60705.1"/>
    <property type="molecule type" value="Genomic_DNA"/>
</dbReference>
<dbReference type="AlphaFoldDB" id="A0A9D1DWZ6"/>
<dbReference type="Gene3D" id="1.10.260.40">
    <property type="entry name" value="lambda repressor-like DNA-binding domains"/>
    <property type="match status" value="1"/>
</dbReference>
<reference evidence="2" key="1">
    <citation type="submission" date="2020-10" db="EMBL/GenBank/DDBJ databases">
        <authorList>
            <person name="Gilroy R."/>
        </authorList>
    </citation>
    <scope>NUCLEOTIDE SEQUENCE</scope>
    <source>
        <strain evidence="2">CHK189-12415</strain>
    </source>
</reference>
<name>A0A9D1DWZ6_9FIRM</name>
<dbReference type="SUPFAM" id="SSF47413">
    <property type="entry name" value="lambda repressor-like DNA-binding domains"/>
    <property type="match status" value="1"/>
</dbReference>
<evidence type="ECO:0000259" key="1">
    <source>
        <dbReference type="PROSITE" id="PS50943"/>
    </source>
</evidence>
<dbReference type="InterPro" id="IPR010982">
    <property type="entry name" value="Lambda_DNA-bd_dom_sf"/>
</dbReference>
<protein>
    <submittedName>
        <fullName evidence="2">Helix-turn-helix transcriptional regulator</fullName>
    </submittedName>
</protein>
<comment type="caution">
    <text evidence="2">The sequence shown here is derived from an EMBL/GenBank/DDBJ whole genome shotgun (WGS) entry which is preliminary data.</text>
</comment>
<dbReference type="Proteomes" id="UP000824241">
    <property type="component" value="Unassembled WGS sequence"/>
</dbReference>
<dbReference type="Pfam" id="PF01381">
    <property type="entry name" value="HTH_3"/>
    <property type="match status" value="1"/>
</dbReference>
<organism evidence="2 3">
    <name type="scientific">Candidatus Faecivivens stercoravium</name>
    <dbReference type="NCBI Taxonomy" id="2840803"/>
    <lineage>
        <taxon>Bacteria</taxon>
        <taxon>Bacillati</taxon>
        <taxon>Bacillota</taxon>
        <taxon>Clostridia</taxon>
        <taxon>Eubacteriales</taxon>
        <taxon>Oscillospiraceae</taxon>
        <taxon>Oscillospiraceae incertae sedis</taxon>
        <taxon>Candidatus Faecivivens</taxon>
    </lineage>
</organism>
<sequence length="55" mass="6006">MGITFSELGQAIAGKREALGISREELAGRLGIKPKTVEKWEAGKKAPRFRQLAPL</sequence>
<feature type="domain" description="HTH cro/C1-type" evidence="1">
    <location>
        <begin position="12"/>
        <end position="55"/>
    </location>
</feature>
<evidence type="ECO:0000313" key="2">
    <source>
        <dbReference type="EMBL" id="HIR60705.1"/>
    </source>
</evidence>
<feature type="non-terminal residue" evidence="2">
    <location>
        <position position="55"/>
    </location>
</feature>
<dbReference type="CDD" id="cd00093">
    <property type="entry name" value="HTH_XRE"/>
    <property type="match status" value="1"/>
</dbReference>
<evidence type="ECO:0000313" key="3">
    <source>
        <dbReference type="Proteomes" id="UP000824241"/>
    </source>
</evidence>
<proteinExistence type="predicted"/>
<dbReference type="InterPro" id="IPR001387">
    <property type="entry name" value="Cro/C1-type_HTH"/>
</dbReference>